<dbReference type="RefSeq" id="WP_074762205.1">
    <property type="nucleotide sequence ID" value="NZ_FNRF01000006.1"/>
</dbReference>
<dbReference type="PROSITE" id="PS51257">
    <property type="entry name" value="PROKAR_LIPOPROTEIN"/>
    <property type="match status" value="1"/>
</dbReference>
<dbReference type="OrthoDB" id="1062844at2"/>
<evidence type="ECO:0000313" key="3">
    <source>
        <dbReference type="Proteomes" id="UP000182257"/>
    </source>
</evidence>
<name>A0A1H4EWS6_XYLRU</name>
<keyword evidence="1" id="KW-0732">Signal</keyword>
<accession>A0A1H4EWS6</accession>
<evidence type="ECO:0008006" key="4">
    <source>
        <dbReference type="Google" id="ProtNLM"/>
    </source>
</evidence>
<evidence type="ECO:0000256" key="1">
    <source>
        <dbReference type="SAM" id="SignalP"/>
    </source>
</evidence>
<organism evidence="2 3">
    <name type="scientific">Xylanibacter ruminicola</name>
    <name type="common">Prevotella ruminicola</name>
    <dbReference type="NCBI Taxonomy" id="839"/>
    <lineage>
        <taxon>Bacteria</taxon>
        <taxon>Pseudomonadati</taxon>
        <taxon>Bacteroidota</taxon>
        <taxon>Bacteroidia</taxon>
        <taxon>Bacteroidales</taxon>
        <taxon>Prevotellaceae</taxon>
        <taxon>Xylanibacter</taxon>
    </lineage>
</organism>
<sequence length="627" mass="67480">MKKKFINGILMVALVAATSTSFVSCKDNDTDVDLIGQIGNVRSDLQTKINDLNTRLGDLDTQLGKLDGKVDQEITDRKNAVTALDTRLQTAEGQLTTLTTETLPQLQDEVDAIDTAVGEQEDWIAGVLNNLVTSIENVATYSPLMGQVVLPGATPNILAAYFGEAAVKGSFPASDINITEVAPVKWSAGATLGEGEKGYAGTVYLTINKYFNSIEGINFALVNTAGEEAPVELNVEASDKVIYAGYTRAAENNFYEANATISSIDDVKVNLNLPTLKADIKQIWNDRNRKTGTSATALAQLAADLYATQLGKFPVYGVRASWQDVKKTTTKDAEGKATTTEEKSNHFVTSKPEIVVAAVKPLSYSFDLNQLPGQTYKTEGIEAIEKLYNKIIDKVVAKFPTVTVNPISIVIDDNKGAGTYSITIPTTSPINATGSPVVIDITDAINSVMSDLNGDLALTTADINAMLDQVEQLNNLKAQVAGTKETFASYLNRVVNKFEKLFTNNLNRALQPTLLAIQSDNTINRVSGIKTNPLVCGANTELFPTSYSVEYFAPAYKKFVVVTEIDGKKATAADNKTLGENLGVILESGNNQKVTISPAAGKTYTVVYSAVDYQGVVRTNTYYVTGK</sequence>
<feature type="signal peptide" evidence="1">
    <location>
        <begin position="1"/>
        <end position="25"/>
    </location>
</feature>
<evidence type="ECO:0000313" key="2">
    <source>
        <dbReference type="EMBL" id="SEA89445.1"/>
    </source>
</evidence>
<gene>
    <name evidence="2" type="ORF">SAMN05216462_3021</name>
</gene>
<feature type="chain" id="PRO_5010307363" description="Lipoprotein" evidence="1">
    <location>
        <begin position="26"/>
        <end position="627"/>
    </location>
</feature>
<dbReference type="Gene3D" id="1.20.5.340">
    <property type="match status" value="1"/>
</dbReference>
<dbReference type="EMBL" id="FNRF01000006">
    <property type="protein sequence ID" value="SEA89445.1"/>
    <property type="molecule type" value="Genomic_DNA"/>
</dbReference>
<reference evidence="2 3" key="1">
    <citation type="submission" date="2016-10" db="EMBL/GenBank/DDBJ databases">
        <authorList>
            <person name="de Groot N.N."/>
        </authorList>
    </citation>
    <scope>NUCLEOTIDE SEQUENCE [LARGE SCALE GENOMIC DNA]</scope>
    <source>
        <strain evidence="2 3">D31d</strain>
    </source>
</reference>
<proteinExistence type="predicted"/>
<protein>
    <recommendedName>
        <fullName evidence="4">Lipoprotein</fullName>
    </recommendedName>
</protein>
<dbReference type="Proteomes" id="UP000182257">
    <property type="component" value="Unassembled WGS sequence"/>
</dbReference>
<dbReference type="AlphaFoldDB" id="A0A1H4EWS6"/>